<name>A0A9N8VIN3_9GLOM</name>
<dbReference type="AlphaFoldDB" id="A0A9N8VIN3"/>
<dbReference type="PANTHER" id="PTHR34587">
    <property type="entry name" value="VWFA DOMAIN-CONTAINING PROTEIN"/>
    <property type="match status" value="1"/>
</dbReference>
<proteinExistence type="predicted"/>
<dbReference type="InterPro" id="IPR053216">
    <property type="entry name" value="Appressorial_penetr-assoc"/>
</dbReference>
<comment type="caution">
    <text evidence="2">The sequence shown here is derived from an EMBL/GenBank/DDBJ whole genome shotgun (WGS) entry which is preliminary data.</text>
</comment>
<accession>A0A9N8VIN3</accession>
<evidence type="ECO:0000313" key="3">
    <source>
        <dbReference type="Proteomes" id="UP000789570"/>
    </source>
</evidence>
<feature type="chain" id="PRO_5040345609" evidence="1">
    <location>
        <begin position="25"/>
        <end position="217"/>
    </location>
</feature>
<keyword evidence="1" id="KW-0732">Signal</keyword>
<evidence type="ECO:0000313" key="2">
    <source>
        <dbReference type="EMBL" id="CAG8452379.1"/>
    </source>
</evidence>
<dbReference type="Proteomes" id="UP000789570">
    <property type="component" value="Unassembled WGS sequence"/>
</dbReference>
<feature type="signal peptide" evidence="1">
    <location>
        <begin position="1"/>
        <end position="24"/>
    </location>
</feature>
<gene>
    <name evidence="2" type="ORF">FCALED_LOCUS1309</name>
</gene>
<keyword evidence="3" id="KW-1185">Reference proteome</keyword>
<sequence>MSTLNKSLIILAVLAAYIAVSVFAVPERTPSDQVCQLSKKPPADGTQNRNGSCVQTVLGEIPDVDHMISTLIRFPVNNDVICENEAFTLQTETINLLTGFFDDPVNEYYIFPQTLNDDSGIIQGHSHITVQKLNGNDIPDPRIFAFFKGLNDVAVNGILSVLVEKGLPAGNYRACTMVSSFAHQCVLMPVAQRGSQDDCVRFKVVKRREYENNCRVN</sequence>
<organism evidence="2 3">
    <name type="scientific">Funneliformis caledonium</name>
    <dbReference type="NCBI Taxonomy" id="1117310"/>
    <lineage>
        <taxon>Eukaryota</taxon>
        <taxon>Fungi</taxon>
        <taxon>Fungi incertae sedis</taxon>
        <taxon>Mucoromycota</taxon>
        <taxon>Glomeromycotina</taxon>
        <taxon>Glomeromycetes</taxon>
        <taxon>Glomerales</taxon>
        <taxon>Glomeraceae</taxon>
        <taxon>Funneliformis</taxon>
    </lineage>
</organism>
<dbReference type="EMBL" id="CAJVPQ010000161">
    <property type="protein sequence ID" value="CAG8452379.1"/>
    <property type="molecule type" value="Genomic_DNA"/>
</dbReference>
<dbReference type="PANTHER" id="PTHR34587:SF2">
    <property type="entry name" value="G-PROTEIN COUPLED RECEPTORS FAMILY 1 PROFILE DOMAIN-CONTAINING PROTEIN"/>
    <property type="match status" value="1"/>
</dbReference>
<evidence type="ECO:0000256" key="1">
    <source>
        <dbReference type="SAM" id="SignalP"/>
    </source>
</evidence>
<reference evidence="2" key="1">
    <citation type="submission" date="2021-06" db="EMBL/GenBank/DDBJ databases">
        <authorList>
            <person name="Kallberg Y."/>
            <person name="Tangrot J."/>
            <person name="Rosling A."/>
        </authorList>
    </citation>
    <scope>NUCLEOTIDE SEQUENCE</scope>
    <source>
        <strain evidence="2">UK204</strain>
    </source>
</reference>
<dbReference type="OrthoDB" id="2336871at2759"/>
<protein>
    <submittedName>
        <fullName evidence="2">1261_t:CDS:1</fullName>
    </submittedName>
</protein>